<accession>A0A0F0CTT8</accession>
<comment type="caution">
    <text evidence="1">The sequence shown here is derived from an EMBL/GenBank/DDBJ whole genome shotgun (WGS) entry which is preliminary data.</text>
</comment>
<evidence type="ECO:0000313" key="2">
    <source>
        <dbReference type="Proteomes" id="UP000033428"/>
    </source>
</evidence>
<dbReference type="AlphaFoldDB" id="A0A0F0CTT8"/>
<keyword evidence="2" id="KW-1185">Reference proteome</keyword>
<dbReference type="Proteomes" id="UP000033428">
    <property type="component" value="Unassembled WGS sequence"/>
</dbReference>
<name>A0A0F0CTT8_9BACT</name>
<evidence type="ECO:0000313" key="1">
    <source>
        <dbReference type="EMBL" id="KJJ84855.1"/>
    </source>
</evidence>
<dbReference type="EMBL" id="JYNY01000249">
    <property type="protein sequence ID" value="KJJ84855.1"/>
    <property type="molecule type" value="Genomic_DNA"/>
</dbReference>
<proteinExistence type="predicted"/>
<sequence>MQNELVKELVINKEGIRIKKSEDGRGTSIALGAIPVPRPSSLKIALKNKKMV</sequence>
<gene>
    <name evidence="1" type="ORF">OMAG_001302</name>
</gene>
<organism evidence="1 2">
    <name type="scientific">Candidatus Omnitrophus magneticus</name>
    <dbReference type="NCBI Taxonomy" id="1609969"/>
    <lineage>
        <taxon>Bacteria</taxon>
        <taxon>Pseudomonadati</taxon>
        <taxon>Candidatus Omnitrophota</taxon>
        <taxon>Candidatus Omnitrophus</taxon>
    </lineage>
</organism>
<reference evidence="1 2" key="1">
    <citation type="submission" date="2015-02" db="EMBL/GenBank/DDBJ databases">
        <title>Single-cell genomics of uncultivated deep-branching MTB reveals a conserved set of magnetosome genes.</title>
        <authorList>
            <person name="Kolinko S."/>
            <person name="Richter M."/>
            <person name="Glockner F.O."/>
            <person name="Brachmann A."/>
            <person name="Schuler D."/>
        </authorList>
    </citation>
    <scope>NUCLEOTIDE SEQUENCE [LARGE SCALE GENOMIC DNA]</scope>
    <source>
        <strain evidence="1">SKK-01</strain>
    </source>
</reference>
<protein>
    <submittedName>
        <fullName evidence="1">Uncharacterized protein</fullName>
    </submittedName>
</protein>